<dbReference type="EMBL" id="CAKKTJ010000108">
    <property type="protein sequence ID" value="CAH0474433.1"/>
    <property type="molecule type" value="Genomic_DNA"/>
</dbReference>
<proteinExistence type="predicted"/>
<gene>
    <name evidence="2" type="ORF">PBS003_LOCUS1286</name>
</gene>
<feature type="signal peptide" evidence="1">
    <location>
        <begin position="1"/>
        <end position="24"/>
    </location>
</feature>
<accession>A0AAU9L020</accession>
<sequence>MQLSGFFALLVGTFILSSSGLTSAKSNVMDKYTDESTIVRRLRGEDSVEEEKGFTSIYESAKRWFTKPLVEATVKTNKEGKEVLVIPPKQAAILAKNGIDSKELAANPTMEHLASVLNTYDTRAPQHFGRSELRSLLFRVVLTTLQWESAPGAVFLIPWMPYV</sequence>
<dbReference type="AlphaFoldDB" id="A0AAU9L020"/>
<keyword evidence="1" id="KW-0732">Signal</keyword>
<feature type="chain" id="PRO_5043762303" description="RxLR effector protein" evidence="1">
    <location>
        <begin position="25"/>
        <end position="163"/>
    </location>
</feature>
<comment type="caution">
    <text evidence="2">The sequence shown here is derived from an EMBL/GenBank/DDBJ whole genome shotgun (WGS) entry which is preliminary data.</text>
</comment>
<evidence type="ECO:0000313" key="2">
    <source>
        <dbReference type="EMBL" id="CAH0474433.1"/>
    </source>
</evidence>
<evidence type="ECO:0000313" key="3">
    <source>
        <dbReference type="Proteomes" id="UP001160483"/>
    </source>
</evidence>
<organism evidence="2 3">
    <name type="scientific">Peronospora belbahrii</name>
    <dbReference type="NCBI Taxonomy" id="622444"/>
    <lineage>
        <taxon>Eukaryota</taxon>
        <taxon>Sar</taxon>
        <taxon>Stramenopiles</taxon>
        <taxon>Oomycota</taxon>
        <taxon>Peronosporomycetes</taxon>
        <taxon>Peronosporales</taxon>
        <taxon>Peronosporaceae</taxon>
        <taxon>Peronospora</taxon>
    </lineage>
</organism>
<evidence type="ECO:0008006" key="4">
    <source>
        <dbReference type="Google" id="ProtNLM"/>
    </source>
</evidence>
<evidence type="ECO:0000256" key="1">
    <source>
        <dbReference type="SAM" id="SignalP"/>
    </source>
</evidence>
<dbReference type="Proteomes" id="UP001160483">
    <property type="component" value="Unassembled WGS sequence"/>
</dbReference>
<protein>
    <recommendedName>
        <fullName evidence="4">RxLR effector protein</fullName>
    </recommendedName>
</protein>
<name>A0AAU9L020_9STRA</name>
<reference evidence="2" key="1">
    <citation type="submission" date="2021-11" db="EMBL/GenBank/DDBJ databases">
        <authorList>
            <person name="Islam A."/>
            <person name="Islam S."/>
            <person name="Flora M.S."/>
            <person name="Rahman M."/>
            <person name="Ziaur R.M."/>
            <person name="Epstein J.H."/>
            <person name="Hassan M."/>
            <person name="Klassen M."/>
            <person name="Woodard K."/>
            <person name="Webb A."/>
            <person name="Webby R.J."/>
            <person name="El Zowalaty M.E."/>
        </authorList>
    </citation>
    <scope>NUCLEOTIDE SEQUENCE</scope>
    <source>
        <strain evidence="2">Pbs3</strain>
    </source>
</reference>